<dbReference type="EMBL" id="BQNB010015126">
    <property type="protein sequence ID" value="GJT36312.1"/>
    <property type="molecule type" value="Genomic_DNA"/>
</dbReference>
<reference evidence="2" key="1">
    <citation type="journal article" date="2022" name="Int. J. Mol. Sci.">
        <title>Draft Genome of Tanacetum Coccineum: Genomic Comparison of Closely Related Tanacetum-Family Plants.</title>
        <authorList>
            <person name="Yamashiro T."/>
            <person name="Shiraishi A."/>
            <person name="Nakayama K."/>
            <person name="Satake H."/>
        </authorList>
    </citation>
    <scope>NUCLEOTIDE SEQUENCE</scope>
</reference>
<feature type="compositionally biased region" description="Basic and acidic residues" evidence="1">
    <location>
        <begin position="46"/>
        <end position="55"/>
    </location>
</feature>
<keyword evidence="3" id="KW-1185">Reference proteome</keyword>
<feature type="non-terminal residue" evidence="2">
    <location>
        <position position="1"/>
    </location>
</feature>
<evidence type="ECO:0000313" key="2">
    <source>
        <dbReference type="EMBL" id="GJT36312.1"/>
    </source>
</evidence>
<sequence>LGAVDGLDGTERGYQGRGLSQTYLAYSTSAAKFKKAMKWKQPTSAPKKESFHTTDDNIISDDPQRLVTEKSIGKRKPTGIVIKDTNAMTKKKTPVQAQKHKGMEMLSEAASLEEAQTRKALKISRRETSFRHQTGAGSKPEVPDVSKVMSSDQESKNKSWGESEDDNDDRQSDDERTESDNDKSVDLNKTDDDIK</sequence>
<organism evidence="2 3">
    <name type="scientific">Tanacetum coccineum</name>
    <dbReference type="NCBI Taxonomy" id="301880"/>
    <lineage>
        <taxon>Eukaryota</taxon>
        <taxon>Viridiplantae</taxon>
        <taxon>Streptophyta</taxon>
        <taxon>Embryophyta</taxon>
        <taxon>Tracheophyta</taxon>
        <taxon>Spermatophyta</taxon>
        <taxon>Magnoliopsida</taxon>
        <taxon>eudicotyledons</taxon>
        <taxon>Gunneridae</taxon>
        <taxon>Pentapetalae</taxon>
        <taxon>asterids</taxon>
        <taxon>campanulids</taxon>
        <taxon>Asterales</taxon>
        <taxon>Asteraceae</taxon>
        <taxon>Asteroideae</taxon>
        <taxon>Anthemideae</taxon>
        <taxon>Anthemidinae</taxon>
        <taxon>Tanacetum</taxon>
    </lineage>
</organism>
<name>A0ABQ5DBF3_9ASTR</name>
<proteinExistence type="predicted"/>
<gene>
    <name evidence="2" type="ORF">Tco_0926731</name>
</gene>
<evidence type="ECO:0000313" key="3">
    <source>
        <dbReference type="Proteomes" id="UP001151760"/>
    </source>
</evidence>
<protein>
    <submittedName>
        <fullName evidence="2">Uncharacterized protein</fullName>
    </submittedName>
</protein>
<reference evidence="2" key="2">
    <citation type="submission" date="2022-01" db="EMBL/GenBank/DDBJ databases">
        <authorList>
            <person name="Yamashiro T."/>
            <person name="Shiraishi A."/>
            <person name="Satake H."/>
            <person name="Nakayama K."/>
        </authorList>
    </citation>
    <scope>NUCLEOTIDE SEQUENCE</scope>
</reference>
<dbReference type="Proteomes" id="UP001151760">
    <property type="component" value="Unassembled WGS sequence"/>
</dbReference>
<feature type="region of interest" description="Disordered" evidence="1">
    <location>
        <begin position="110"/>
        <end position="195"/>
    </location>
</feature>
<feature type="compositionally biased region" description="Basic and acidic residues" evidence="1">
    <location>
        <begin position="169"/>
        <end position="195"/>
    </location>
</feature>
<accession>A0ABQ5DBF3</accession>
<evidence type="ECO:0000256" key="1">
    <source>
        <dbReference type="SAM" id="MobiDB-lite"/>
    </source>
</evidence>
<feature type="region of interest" description="Disordered" evidence="1">
    <location>
        <begin position="38"/>
        <end position="65"/>
    </location>
</feature>
<comment type="caution">
    <text evidence="2">The sequence shown here is derived from an EMBL/GenBank/DDBJ whole genome shotgun (WGS) entry which is preliminary data.</text>
</comment>